<proteinExistence type="predicted"/>
<keyword evidence="2" id="KW-1185">Reference proteome</keyword>
<reference evidence="1" key="1">
    <citation type="journal article" date="2014" name="Nucleic Acids Res.">
        <title>The evolutionary dynamics of variant antigen genes in Babesia reveal a history of genomic innovation underlying host-parasite interaction.</title>
        <authorList>
            <person name="Jackson A.P."/>
            <person name="Otto T.D."/>
            <person name="Darby A."/>
            <person name="Ramaprasad A."/>
            <person name="Xia D."/>
            <person name="Echaide I.E."/>
            <person name="Farber M."/>
            <person name="Gahlot S."/>
            <person name="Gamble J."/>
            <person name="Gupta D."/>
            <person name="Gupta Y."/>
            <person name="Jackson L."/>
            <person name="Malandrin L."/>
            <person name="Malas T.B."/>
            <person name="Moussa E."/>
            <person name="Nair M."/>
            <person name="Reid A.J."/>
            <person name="Sanders M."/>
            <person name="Sharma J."/>
            <person name="Tracey A."/>
            <person name="Quail M.A."/>
            <person name="Weir W."/>
            <person name="Wastling J.M."/>
            <person name="Hall N."/>
            <person name="Willadsen P."/>
            <person name="Lingelbach K."/>
            <person name="Shiels B."/>
            <person name="Tait A."/>
            <person name="Berriman M."/>
            <person name="Allred D.R."/>
            <person name="Pain A."/>
        </authorList>
    </citation>
    <scope>NUCLEOTIDE SEQUENCE</scope>
    <source>
        <strain evidence="1">1802A</strain>
    </source>
</reference>
<name>A0AAD9GCT7_BABDI</name>
<dbReference type="AlphaFoldDB" id="A0AAD9GCT7"/>
<dbReference type="Proteomes" id="UP001195914">
    <property type="component" value="Unassembled WGS sequence"/>
</dbReference>
<evidence type="ECO:0000313" key="2">
    <source>
        <dbReference type="Proteomes" id="UP001195914"/>
    </source>
</evidence>
<gene>
    <name evidence="1" type="ORF">X943_000664</name>
</gene>
<accession>A0AAD9GCT7</accession>
<protein>
    <submittedName>
        <fullName evidence="1">Uncharacterized protein</fullName>
    </submittedName>
</protein>
<sequence length="690" mass="78296">MTLSAPPDIMSSNGFLAECSLDTIVDHALTYEKDKDISDLKVSENVSLVLHFLRHIWTALTDTGLYPSIKRTSATDYVIPFIHSTESRKEVSERILEFLSHFQEEATDGSDSSSSGLSYMAQGHVLTCFKILSSFLLSRKGKEEVLLKFSHATMHLIDVFMFLVPHAIDFFTFLDLLNELVKVLPPESTRVFADFLYEHMDFFSSNIKDLSVSPSTSRLLQTSGAKLIGLVRALETSLREVPVTDESIRIFKLRVLLTGSLPRSHLGVCNRQSSSVKPDPIIPAGQDEWNRLVSLSIRKRSQEISQFELTNYETVAGVSGFSSAMSGQVFDIKALVGRTDTRVDPAADTLVLPSYTVYCNYCDVLNFIYRPDIITEMMHDQLEELSNKFTSVTNFFMSVVDKPCRSDAKLEWVIEFRGHPAYFLAACYNMHFWEGFFCGIALAFQTLKISQKVSAPTESVYSMLREKSSETVDSMEKTFQHCLSRVGGLFARVDRFVNREKEWVMWKQRGCPENVPEPVSDDVLTLPSLPPECDYSMDDTDMEQLMEMLEYFEHVSAKDSSGLPEIGTNCRVVVDNLRFDRQAEAWYLPKCSNNADACTAHEKLCQKLDEYVEKMRMDSDPANGIEESERSKHDVLFRFRFNRLFSVRHLHKYMELSNEELASGSLDCLVNSIHPPGKAAQKKPRKKAKA</sequence>
<dbReference type="EMBL" id="JAHBMH010000044">
    <property type="protein sequence ID" value="KAK1935970.1"/>
    <property type="molecule type" value="Genomic_DNA"/>
</dbReference>
<reference evidence="1" key="2">
    <citation type="submission" date="2021-05" db="EMBL/GenBank/DDBJ databases">
        <authorList>
            <person name="Pain A."/>
        </authorList>
    </citation>
    <scope>NUCLEOTIDE SEQUENCE</scope>
    <source>
        <strain evidence="1">1802A</strain>
    </source>
</reference>
<comment type="caution">
    <text evidence="1">The sequence shown here is derived from an EMBL/GenBank/DDBJ whole genome shotgun (WGS) entry which is preliminary data.</text>
</comment>
<organism evidence="1 2">
    <name type="scientific">Babesia divergens</name>
    <dbReference type="NCBI Taxonomy" id="32595"/>
    <lineage>
        <taxon>Eukaryota</taxon>
        <taxon>Sar</taxon>
        <taxon>Alveolata</taxon>
        <taxon>Apicomplexa</taxon>
        <taxon>Aconoidasida</taxon>
        <taxon>Piroplasmida</taxon>
        <taxon>Babesiidae</taxon>
        <taxon>Babesia</taxon>
    </lineage>
</organism>
<evidence type="ECO:0000313" key="1">
    <source>
        <dbReference type="EMBL" id="KAK1935970.1"/>
    </source>
</evidence>